<accession>A0A0E9QHZ3</accession>
<protein>
    <submittedName>
        <fullName evidence="1">Uncharacterized protein</fullName>
    </submittedName>
</protein>
<dbReference type="EMBL" id="GBXM01092864">
    <property type="protein sequence ID" value="JAH15713.1"/>
    <property type="molecule type" value="Transcribed_RNA"/>
</dbReference>
<proteinExistence type="predicted"/>
<evidence type="ECO:0000313" key="1">
    <source>
        <dbReference type="EMBL" id="JAH15713.1"/>
    </source>
</evidence>
<name>A0A0E9QHZ3_ANGAN</name>
<reference evidence="1" key="1">
    <citation type="submission" date="2014-11" db="EMBL/GenBank/DDBJ databases">
        <authorList>
            <person name="Amaro Gonzalez C."/>
        </authorList>
    </citation>
    <scope>NUCLEOTIDE SEQUENCE</scope>
</reference>
<organism evidence="1">
    <name type="scientific">Anguilla anguilla</name>
    <name type="common">European freshwater eel</name>
    <name type="synonym">Muraena anguilla</name>
    <dbReference type="NCBI Taxonomy" id="7936"/>
    <lineage>
        <taxon>Eukaryota</taxon>
        <taxon>Metazoa</taxon>
        <taxon>Chordata</taxon>
        <taxon>Craniata</taxon>
        <taxon>Vertebrata</taxon>
        <taxon>Euteleostomi</taxon>
        <taxon>Actinopterygii</taxon>
        <taxon>Neopterygii</taxon>
        <taxon>Teleostei</taxon>
        <taxon>Anguilliformes</taxon>
        <taxon>Anguillidae</taxon>
        <taxon>Anguilla</taxon>
    </lineage>
</organism>
<dbReference type="AlphaFoldDB" id="A0A0E9QHZ3"/>
<sequence length="74" mass="8687">MSKHVIYSQKLQTSQMIRTGHSAPVEYTMARSHHFLKESLSETSHSVVNYRIITHYFTTSGRLLVWKFTEVFIL</sequence>
<reference evidence="1" key="2">
    <citation type="journal article" date="2015" name="Fish Shellfish Immunol.">
        <title>Early steps in the European eel (Anguilla anguilla)-Vibrio vulnificus interaction in the gills: Role of the RtxA13 toxin.</title>
        <authorList>
            <person name="Callol A."/>
            <person name="Pajuelo D."/>
            <person name="Ebbesson L."/>
            <person name="Teles M."/>
            <person name="MacKenzie S."/>
            <person name="Amaro C."/>
        </authorList>
    </citation>
    <scope>NUCLEOTIDE SEQUENCE</scope>
</reference>